<accession>A0A1F8BJI3</accession>
<evidence type="ECO:0000313" key="1">
    <source>
        <dbReference type="EMBL" id="OGM64234.1"/>
    </source>
</evidence>
<organism evidence="1 2">
    <name type="scientific">Candidatus Woesebacteria bacterium RIFCSPLOWO2_01_FULL_39_21</name>
    <dbReference type="NCBI Taxonomy" id="1802519"/>
    <lineage>
        <taxon>Bacteria</taxon>
        <taxon>Candidatus Woeseibacteriota</taxon>
    </lineage>
</organism>
<evidence type="ECO:0008006" key="3">
    <source>
        <dbReference type="Google" id="ProtNLM"/>
    </source>
</evidence>
<dbReference type="InterPro" id="IPR014710">
    <property type="entry name" value="RmlC-like_jellyroll"/>
</dbReference>
<dbReference type="AlphaFoldDB" id="A0A1F8BJI3"/>
<proteinExistence type="predicted"/>
<dbReference type="Proteomes" id="UP000177082">
    <property type="component" value="Unassembled WGS sequence"/>
</dbReference>
<protein>
    <recommendedName>
        <fullName evidence="3">Cupin 2 conserved barrel domain-containing protein</fullName>
    </recommendedName>
</protein>
<reference evidence="1 2" key="1">
    <citation type="journal article" date="2016" name="Nat. Commun.">
        <title>Thousands of microbial genomes shed light on interconnected biogeochemical processes in an aquifer system.</title>
        <authorList>
            <person name="Anantharaman K."/>
            <person name="Brown C.T."/>
            <person name="Hug L.A."/>
            <person name="Sharon I."/>
            <person name="Castelle C.J."/>
            <person name="Probst A.J."/>
            <person name="Thomas B.C."/>
            <person name="Singh A."/>
            <person name="Wilkins M.J."/>
            <person name="Karaoz U."/>
            <person name="Brodie E.L."/>
            <person name="Williams K.H."/>
            <person name="Hubbard S.S."/>
            <person name="Banfield J.F."/>
        </authorList>
    </citation>
    <scope>NUCLEOTIDE SEQUENCE [LARGE SCALE GENOMIC DNA]</scope>
</reference>
<name>A0A1F8BJI3_9BACT</name>
<sequence>MLEIIRIPQGKVFIKQTSAGTSEGLLSLDPGQEISGHNKPIFEELEQLRGESIIRIYEETSVIMEKKLMPGDKYTIPMNKTHTHLNPLDSPSVLMWKFHGNAMDIINLLRINYGQ</sequence>
<dbReference type="EMBL" id="MGHF01000008">
    <property type="protein sequence ID" value="OGM64234.1"/>
    <property type="molecule type" value="Genomic_DNA"/>
</dbReference>
<dbReference type="SUPFAM" id="SSF51182">
    <property type="entry name" value="RmlC-like cupins"/>
    <property type="match status" value="1"/>
</dbReference>
<dbReference type="InterPro" id="IPR011051">
    <property type="entry name" value="RmlC_Cupin_sf"/>
</dbReference>
<gene>
    <name evidence="1" type="ORF">A2961_00375</name>
</gene>
<evidence type="ECO:0000313" key="2">
    <source>
        <dbReference type="Proteomes" id="UP000177082"/>
    </source>
</evidence>
<dbReference type="Gene3D" id="2.60.120.10">
    <property type="entry name" value="Jelly Rolls"/>
    <property type="match status" value="1"/>
</dbReference>
<comment type="caution">
    <text evidence="1">The sequence shown here is derived from an EMBL/GenBank/DDBJ whole genome shotgun (WGS) entry which is preliminary data.</text>
</comment>